<evidence type="ECO:0000256" key="2">
    <source>
        <dbReference type="ARBA" id="ARBA00010961"/>
    </source>
</evidence>
<name>A0A246B6Y5_9FLAO</name>
<dbReference type="Gene3D" id="3.40.50.300">
    <property type="entry name" value="P-loop containing nucleotide triphosphate hydrolases"/>
    <property type="match status" value="1"/>
</dbReference>
<accession>A0A246B6Y5</accession>
<dbReference type="SUPFAM" id="SSF52540">
    <property type="entry name" value="P-loop containing nucleoside triphosphate hydrolases"/>
    <property type="match status" value="1"/>
</dbReference>
<evidence type="ECO:0000256" key="5">
    <source>
        <dbReference type="ARBA" id="ARBA00022741"/>
    </source>
</evidence>
<dbReference type="Pfam" id="PF00872">
    <property type="entry name" value="Transposase_mut"/>
    <property type="match status" value="1"/>
</dbReference>
<dbReference type="GO" id="GO:0005524">
    <property type="term" value="F:ATP binding"/>
    <property type="evidence" value="ECO:0007669"/>
    <property type="project" value="UniProtKB-KW"/>
</dbReference>
<keyword evidence="6" id="KW-0067">ATP-binding</keyword>
<dbReference type="GO" id="GO:0004803">
    <property type="term" value="F:transposase activity"/>
    <property type="evidence" value="ECO:0007669"/>
    <property type="project" value="InterPro"/>
</dbReference>
<dbReference type="PROSITE" id="PS50893">
    <property type="entry name" value="ABC_TRANSPORTER_2"/>
    <property type="match status" value="1"/>
</dbReference>
<evidence type="ECO:0000256" key="6">
    <source>
        <dbReference type="ARBA" id="ARBA00022840"/>
    </source>
</evidence>
<dbReference type="AlphaFoldDB" id="A0A246B6Y5"/>
<dbReference type="GO" id="GO:0006313">
    <property type="term" value="P:DNA transposition"/>
    <property type="evidence" value="ECO:0007669"/>
    <property type="project" value="InterPro"/>
</dbReference>
<comment type="function">
    <text evidence="1">Required for the transposition of the insertion element.</text>
</comment>
<dbReference type="InterPro" id="IPR027417">
    <property type="entry name" value="P-loop_NTPase"/>
</dbReference>
<dbReference type="InterPro" id="IPR001207">
    <property type="entry name" value="Transposase_mutator"/>
</dbReference>
<keyword evidence="3" id="KW-0813">Transport</keyword>
<evidence type="ECO:0000256" key="4">
    <source>
        <dbReference type="ARBA" id="ARBA00022578"/>
    </source>
</evidence>
<evidence type="ECO:0000313" key="10">
    <source>
        <dbReference type="EMBL" id="OWK97142.1"/>
    </source>
</evidence>
<dbReference type="RefSeq" id="WP_088264913.1">
    <property type="nucleotide sequence ID" value="NZ_JASZ02000039.1"/>
</dbReference>
<reference evidence="10 11" key="1">
    <citation type="submission" date="2014-01" db="EMBL/GenBank/DDBJ databases">
        <authorList>
            <consortium name="Genome Consortium for Active Teaching"/>
            <person name="Sontag T.C."/>
            <person name="Newman J.D."/>
        </authorList>
    </citation>
    <scope>NUCLEOTIDE SEQUENCE [LARGE SCALE GENOMIC DNA]</scope>
    <source>
        <strain evidence="10 11">DSM 19056</strain>
    </source>
</reference>
<dbReference type="Proteomes" id="UP000197587">
    <property type="component" value="Unassembled WGS sequence"/>
</dbReference>
<evidence type="ECO:0000259" key="9">
    <source>
        <dbReference type="PROSITE" id="PS50893"/>
    </source>
</evidence>
<feature type="domain" description="ABC transporter" evidence="9">
    <location>
        <begin position="98"/>
        <end position="309"/>
    </location>
</feature>
<keyword evidence="7" id="KW-0238">DNA-binding</keyword>
<protein>
    <recommendedName>
        <fullName evidence="9">ABC transporter domain-containing protein</fullName>
    </recommendedName>
</protein>
<dbReference type="InterPro" id="IPR003959">
    <property type="entry name" value="ATPase_AAA_core"/>
</dbReference>
<dbReference type="InterPro" id="IPR051782">
    <property type="entry name" value="ABC_Transporter_VariousFunc"/>
</dbReference>
<evidence type="ECO:0000256" key="8">
    <source>
        <dbReference type="ARBA" id="ARBA00023172"/>
    </source>
</evidence>
<evidence type="ECO:0000313" key="11">
    <source>
        <dbReference type="Proteomes" id="UP000197587"/>
    </source>
</evidence>
<dbReference type="PANTHER" id="PTHR42939:SF1">
    <property type="entry name" value="ABC TRANSPORTER ATP-BINDING PROTEIN ALBC-RELATED"/>
    <property type="match status" value="1"/>
</dbReference>
<keyword evidence="11" id="KW-1185">Reference proteome</keyword>
<keyword evidence="4" id="KW-0815">Transposition</keyword>
<comment type="caution">
    <text evidence="10">The sequence shown here is derived from an EMBL/GenBank/DDBJ whole genome shotgun (WGS) entry which is preliminary data.</text>
</comment>
<evidence type="ECO:0000256" key="1">
    <source>
        <dbReference type="ARBA" id="ARBA00002190"/>
    </source>
</evidence>
<sequence length="310" mass="35532">MIDKEELLSNKEFYKSFKSGEDLTSFFKQLHKSAVEHMLNAELDAHLDNEKHEKTKDGNYRNGHGTKKIKSSFGESEIKVPRDRNGDFEPALVPKRQLEIRNINVKYSENYILKNLSISVDKINNNVLGVVGKNGAGKTTLFNTLFGALNFSGEILWEGKKLNREDIAYLETTNYFYPYITGKEYLNYFSADISAAENYNSLFNLPLDEFVDTYSTGMKKKLALIGVLLLDKPVNILDEPFNGIDFEGVHVLYDVIKDMKSKNKIIIINSHIIETLFHTCDNIAFLQDGMIEKIIDENEFNQLNKFNFIP</sequence>
<evidence type="ECO:0000256" key="7">
    <source>
        <dbReference type="ARBA" id="ARBA00023125"/>
    </source>
</evidence>
<dbReference type="Pfam" id="PF13304">
    <property type="entry name" value="AAA_21"/>
    <property type="match status" value="1"/>
</dbReference>
<dbReference type="GO" id="GO:0016887">
    <property type="term" value="F:ATP hydrolysis activity"/>
    <property type="evidence" value="ECO:0007669"/>
    <property type="project" value="InterPro"/>
</dbReference>
<organism evidence="10 11">
    <name type="scientific">Kaistella haifensis DSM 19056</name>
    <dbReference type="NCBI Taxonomy" id="1450526"/>
    <lineage>
        <taxon>Bacteria</taxon>
        <taxon>Pseudomonadati</taxon>
        <taxon>Bacteroidota</taxon>
        <taxon>Flavobacteriia</taxon>
        <taxon>Flavobacteriales</taxon>
        <taxon>Weeksellaceae</taxon>
        <taxon>Chryseobacterium group</taxon>
        <taxon>Kaistella</taxon>
    </lineage>
</organism>
<dbReference type="GO" id="GO:0003677">
    <property type="term" value="F:DNA binding"/>
    <property type="evidence" value="ECO:0007669"/>
    <property type="project" value="UniProtKB-KW"/>
</dbReference>
<comment type="similarity">
    <text evidence="2">Belongs to the transposase mutator family.</text>
</comment>
<gene>
    <name evidence="10" type="ORF">AP75_12805</name>
</gene>
<reference evidence="10 11" key="2">
    <citation type="submission" date="2017-05" db="EMBL/GenBank/DDBJ databases">
        <title>Genome of Chryseobacterium haifense.</title>
        <authorList>
            <person name="Newman J.D."/>
        </authorList>
    </citation>
    <scope>NUCLEOTIDE SEQUENCE [LARGE SCALE GENOMIC DNA]</scope>
    <source>
        <strain evidence="10 11">DSM 19056</strain>
    </source>
</reference>
<dbReference type="PANTHER" id="PTHR42939">
    <property type="entry name" value="ABC TRANSPORTER ATP-BINDING PROTEIN ALBC-RELATED"/>
    <property type="match status" value="1"/>
</dbReference>
<keyword evidence="5" id="KW-0547">Nucleotide-binding</keyword>
<evidence type="ECO:0000256" key="3">
    <source>
        <dbReference type="ARBA" id="ARBA00022448"/>
    </source>
</evidence>
<proteinExistence type="inferred from homology"/>
<dbReference type="InterPro" id="IPR003439">
    <property type="entry name" value="ABC_transporter-like_ATP-bd"/>
</dbReference>
<keyword evidence="8" id="KW-0233">DNA recombination</keyword>
<dbReference type="EMBL" id="JASZ02000039">
    <property type="protein sequence ID" value="OWK97142.1"/>
    <property type="molecule type" value="Genomic_DNA"/>
</dbReference>